<dbReference type="AlphaFoldDB" id="A0A2G5SJI1"/>
<organism evidence="2 3">
    <name type="scientific">Caenorhabditis nigoni</name>
    <dbReference type="NCBI Taxonomy" id="1611254"/>
    <lineage>
        <taxon>Eukaryota</taxon>
        <taxon>Metazoa</taxon>
        <taxon>Ecdysozoa</taxon>
        <taxon>Nematoda</taxon>
        <taxon>Chromadorea</taxon>
        <taxon>Rhabditida</taxon>
        <taxon>Rhabditina</taxon>
        <taxon>Rhabditomorpha</taxon>
        <taxon>Rhabditoidea</taxon>
        <taxon>Rhabditidae</taxon>
        <taxon>Peloderinae</taxon>
        <taxon>Caenorhabditis</taxon>
    </lineage>
</organism>
<dbReference type="OrthoDB" id="5859464at2759"/>
<reference evidence="3" key="1">
    <citation type="submission" date="2017-10" db="EMBL/GenBank/DDBJ databases">
        <title>Rapid genome shrinkage in a self-fertile nematode reveals novel sperm competition proteins.</title>
        <authorList>
            <person name="Yin D."/>
            <person name="Schwarz E.M."/>
            <person name="Thomas C.G."/>
            <person name="Felde R.L."/>
            <person name="Korf I.F."/>
            <person name="Cutter A.D."/>
            <person name="Schartner C.M."/>
            <person name="Ralston E.J."/>
            <person name="Meyer B.J."/>
            <person name="Haag E.S."/>
        </authorList>
    </citation>
    <scope>NUCLEOTIDE SEQUENCE [LARGE SCALE GENOMIC DNA]</scope>
    <source>
        <strain evidence="3">JU1422</strain>
    </source>
</reference>
<comment type="caution">
    <text evidence="2">The sequence shown here is derived from an EMBL/GenBank/DDBJ whole genome shotgun (WGS) entry which is preliminary data.</text>
</comment>
<gene>
    <name evidence="2" type="primary">Cnig_chr_X.g22182</name>
    <name evidence="2" type="ORF">B9Z55_022182</name>
</gene>
<evidence type="ECO:0000313" key="2">
    <source>
        <dbReference type="EMBL" id="PIC15063.1"/>
    </source>
</evidence>
<protein>
    <submittedName>
        <fullName evidence="2">Uncharacterized protein</fullName>
    </submittedName>
</protein>
<evidence type="ECO:0000256" key="1">
    <source>
        <dbReference type="SAM" id="MobiDB-lite"/>
    </source>
</evidence>
<feature type="region of interest" description="Disordered" evidence="1">
    <location>
        <begin position="40"/>
        <end position="62"/>
    </location>
</feature>
<dbReference type="EMBL" id="PDUG01000006">
    <property type="protein sequence ID" value="PIC15063.1"/>
    <property type="molecule type" value="Genomic_DNA"/>
</dbReference>
<name>A0A2G5SJI1_9PELO</name>
<keyword evidence="3" id="KW-1185">Reference proteome</keyword>
<accession>A0A2G5SJI1</accession>
<dbReference type="Proteomes" id="UP000230233">
    <property type="component" value="Chromosome X"/>
</dbReference>
<evidence type="ECO:0000313" key="3">
    <source>
        <dbReference type="Proteomes" id="UP000230233"/>
    </source>
</evidence>
<proteinExistence type="predicted"/>
<sequence>MLEAMTSKLGAGGGVASGVACIVTPTLAPTTVKMQEAARRASLRKEHTPTNEKFGDLSKQDSLGERASSKLTLDDELYDILYAFGRETFIIELSVVYERLGEKEEKREKIARDHQCRRQNALVIFNFQIFPTFES</sequence>